<protein>
    <recommendedName>
        <fullName evidence="3">DDB1- and CUL4-associated factor 13</fullName>
    </recommendedName>
    <alternativeName>
        <fullName evidence="8">WD repeat and SOF domain-containing protein 1</fullName>
    </alternativeName>
</protein>
<feature type="repeat" description="WD" evidence="9">
    <location>
        <begin position="280"/>
        <end position="321"/>
    </location>
</feature>
<evidence type="ECO:0000256" key="8">
    <source>
        <dbReference type="ARBA" id="ARBA00032239"/>
    </source>
</evidence>
<dbReference type="InterPro" id="IPR019775">
    <property type="entry name" value="WD40_repeat_CS"/>
</dbReference>
<keyword evidence="13" id="KW-1185">Reference proteome</keyword>
<dbReference type="Pfam" id="PF00400">
    <property type="entry name" value="WD40"/>
    <property type="match status" value="4"/>
</dbReference>
<organism evidence="12 13">
    <name type="scientific">Mesorhabditis spiculigera</name>
    <dbReference type="NCBI Taxonomy" id="96644"/>
    <lineage>
        <taxon>Eukaryota</taxon>
        <taxon>Metazoa</taxon>
        <taxon>Ecdysozoa</taxon>
        <taxon>Nematoda</taxon>
        <taxon>Chromadorea</taxon>
        <taxon>Rhabditida</taxon>
        <taxon>Rhabditina</taxon>
        <taxon>Rhabditomorpha</taxon>
        <taxon>Rhabditoidea</taxon>
        <taxon>Rhabditidae</taxon>
        <taxon>Mesorhabditinae</taxon>
        <taxon>Mesorhabditis</taxon>
    </lineage>
</organism>
<feature type="non-terminal residue" evidence="12">
    <location>
        <position position="1"/>
    </location>
</feature>
<keyword evidence="5" id="KW-0677">Repeat</keyword>
<evidence type="ECO:0000256" key="9">
    <source>
        <dbReference type="PROSITE-ProRule" id="PRU00221"/>
    </source>
</evidence>
<dbReference type="SMART" id="SM00320">
    <property type="entry name" value="WD40"/>
    <property type="match status" value="5"/>
</dbReference>
<dbReference type="GO" id="GO:0000462">
    <property type="term" value="P:maturation of SSU-rRNA from tricistronic rRNA transcript (SSU-rRNA, 5.8S rRNA, LSU-rRNA)"/>
    <property type="evidence" value="ECO:0007669"/>
    <property type="project" value="TreeGrafter"/>
</dbReference>
<evidence type="ECO:0000256" key="7">
    <source>
        <dbReference type="ARBA" id="ARBA00023274"/>
    </source>
</evidence>
<keyword evidence="4 9" id="KW-0853">WD repeat</keyword>
<reference evidence="12" key="1">
    <citation type="submission" date="2023-06" db="EMBL/GenBank/DDBJ databases">
        <authorList>
            <person name="Delattre M."/>
        </authorList>
    </citation>
    <scope>NUCLEOTIDE SEQUENCE</scope>
    <source>
        <strain evidence="12">AF72</strain>
    </source>
</reference>
<evidence type="ECO:0000313" key="13">
    <source>
        <dbReference type="Proteomes" id="UP001177023"/>
    </source>
</evidence>
<feature type="region of interest" description="Disordered" evidence="10">
    <location>
        <begin position="396"/>
        <end position="446"/>
    </location>
</feature>
<comment type="subcellular location">
    <subcellularLocation>
        <location evidence="1">Nucleus</location>
        <location evidence="1">Nucleolus</location>
    </subcellularLocation>
</comment>
<evidence type="ECO:0000256" key="5">
    <source>
        <dbReference type="ARBA" id="ARBA00022737"/>
    </source>
</evidence>
<evidence type="ECO:0000313" key="12">
    <source>
        <dbReference type="EMBL" id="CAJ0581799.1"/>
    </source>
</evidence>
<evidence type="ECO:0000256" key="6">
    <source>
        <dbReference type="ARBA" id="ARBA00023242"/>
    </source>
</evidence>
<gene>
    <name evidence="12" type="ORF">MSPICULIGERA_LOCUS19953</name>
</gene>
<dbReference type="PROSITE" id="PS00678">
    <property type="entry name" value="WD_REPEATS_1"/>
    <property type="match status" value="1"/>
</dbReference>
<dbReference type="SUPFAM" id="SSF50978">
    <property type="entry name" value="WD40 repeat-like"/>
    <property type="match status" value="1"/>
</dbReference>
<feature type="repeat" description="WD" evidence="9">
    <location>
        <begin position="62"/>
        <end position="104"/>
    </location>
</feature>
<feature type="repeat" description="WD" evidence="9">
    <location>
        <begin position="105"/>
        <end position="139"/>
    </location>
</feature>
<dbReference type="AlphaFoldDB" id="A0AA36D8L4"/>
<evidence type="ECO:0000256" key="10">
    <source>
        <dbReference type="SAM" id="MobiDB-lite"/>
    </source>
</evidence>
<sequence>MKVKVISRNPDDYQRETNADIHKLVRNYNVDKDPFQTQTEYVRAMNATKLERVFAKPFVASLDGHQEGVNVLANHPFRSSTIISGARDGQIKIWDLPRKTCISTIQAHRGLINGLSVDQSQGTQMVTVGSDSQIKIWRVPITGEEDGLDEPVHSIPLDEVAHSVSHIANSVEFVTSGDTVNVWRPQRDSPIRTYNLGVSTIHCARANPVEEAVIVGLTLDRSIFVLDTRQKTPLKKVTMKLRPNMVTWNPMEPFMFSVANDDYNAYTFDMRYLQQPTKVHQGHTMAVIDVAYSPTGREIVTGSFDRTMRIFGTESASSREVFHTKRMQHVLSVLYSADDKFVLSGSNEMNIRVWKSNPAEKLGPKTKREDAALKYAQKLRQQYKEHPEIRRIQRHRHVPSSVHNQANELRVIRSSKQKKEERRIIHNNAKPQRPNHMVDEPAEQDE</sequence>
<dbReference type="FunFam" id="2.130.10.10:FF:001900">
    <property type="entry name" value="DDB1- and CUL4-associated factor 13"/>
    <property type="match status" value="1"/>
</dbReference>
<evidence type="ECO:0000256" key="4">
    <source>
        <dbReference type="ARBA" id="ARBA00022574"/>
    </source>
</evidence>
<name>A0AA36D8L4_9BILA</name>
<dbReference type="InterPro" id="IPR036322">
    <property type="entry name" value="WD40_repeat_dom_sf"/>
</dbReference>
<keyword evidence="7" id="KW-0687">Ribonucleoprotein</keyword>
<dbReference type="InterPro" id="IPR051733">
    <property type="entry name" value="WD_repeat_DCAF13/WDSOF1"/>
</dbReference>
<comment type="similarity">
    <text evidence="2">Belongs to the WD repeat DCAF13/WDSOF1 family.</text>
</comment>
<dbReference type="Proteomes" id="UP001177023">
    <property type="component" value="Unassembled WGS sequence"/>
</dbReference>
<dbReference type="InterPro" id="IPR001680">
    <property type="entry name" value="WD40_rpt"/>
</dbReference>
<dbReference type="PANTHER" id="PTHR22851">
    <property type="entry name" value="U3 SMALL NUCLEOLAR RNA U3 SNORNA ASSOCIATED PROTEIN"/>
    <property type="match status" value="1"/>
</dbReference>
<feature type="repeat" description="WD" evidence="9">
    <location>
        <begin position="323"/>
        <end position="355"/>
    </location>
</feature>
<dbReference type="InterPro" id="IPR007287">
    <property type="entry name" value="Sof1"/>
</dbReference>
<dbReference type="PROSITE" id="PS50082">
    <property type="entry name" value="WD_REPEATS_2"/>
    <property type="match status" value="4"/>
</dbReference>
<dbReference type="Gene3D" id="2.130.10.10">
    <property type="entry name" value="YVTN repeat-like/Quinoprotein amine dehydrogenase"/>
    <property type="match status" value="2"/>
</dbReference>
<comment type="caution">
    <text evidence="12">The sequence shown here is derived from an EMBL/GenBank/DDBJ whole genome shotgun (WGS) entry which is preliminary data.</text>
</comment>
<accession>A0AA36D8L4</accession>
<keyword evidence="6" id="KW-0539">Nucleus</keyword>
<dbReference type="InterPro" id="IPR020472">
    <property type="entry name" value="WD40_PAC1"/>
</dbReference>
<proteinExistence type="inferred from homology"/>
<dbReference type="PANTHER" id="PTHR22851:SF0">
    <property type="entry name" value="DDB1- AND CUL4-ASSOCIATED FACTOR 13"/>
    <property type="match status" value="1"/>
</dbReference>
<dbReference type="PRINTS" id="PR00320">
    <property type="entry name" value="GPROTEINBRPT"/>
</dbReference>
<dbReference type="Pfam" id="PF04158">
    <property type="entry name" value="Sof1"/>
    <property type="match status" value="1"/>
</dbReference>
<dbReference type="GO" id="GO:0032040">
    <property type="term" value="C:small-subunit processome"/>
    <property type="evidence" value="ECO:0007669"/>
    <property type="project" value="TreeGrafter"/>
</dbReference>
<evidence type="ECO:0000256" key="3">
    <source>
        <dbReference type="ARBA" id="ARBA00021762"/>
    </source>
</evidence>
<evidence type="ECO:0000256" key="2">
    <source>
        <dbReference type="ARBA" id="ARBA00005649"/>
    </source>
</evidence>
<dbReference type="InterPro" id="IPR015943">
    <property type="entry name" value="WD40/YVTN_repeat-like_dom_sf"/>
</dbReference>
<evidence type="ECO:0000256" key="1">
    <source>
        <dbReference type="ARBA" id="ARBA00004604"/>
    </source>
</evidence>
<dbReference type="EMBL" id="CATQJA010002663">
    <property type="protein sequence ID" value="CAJ0581799.1"/>
    <property type="molecule type" value="Genomic_DNA"/>
</dbReference>
<feature type="domain" description="Sof1-like protein" evidence="11">
    <location>
        <begin position="357"/>
        <end position="430"/>
    </location>
</feature>
<evidence type="ECO:0000259" key="11">
    <source>
        <dbReference type="Pfam" id="PF04158"/>
    </source>
</evidence>
<dbReference type="PROSITE" id="PS50294">
    <property type="entry name" value="WD_REPEATS_REGION"/>
    <property type="match status" value="2"/>
</dbReference>